<keyword evidence="1" id="KW-0175">Coiled coil</keyword>
<dbReference type="GO" id="GO:0036286">
    <property type="term" value="C:eisosome filament"/>
    <property type="evidence" value="ECO:0007669"/>
    <property type="project" value="TreeGrafter"/>
</dbReference>
<gene>
    <name evidence="3" type="primary">PARPA_01414.1 scaffold 1359</name>
</gene>
<feature type="compositionally biased region" description="Basic and acidic residues" evidence="2">
    <location>
        <begin position="375"/>
        <end position="388"/>
    </location>
</feature>
<accession>A0A0B7MXU0</accession>
<evidence type="ECO:0000313" key="3">
    <source>
        <dbReference type="EMBL" id="CEP08105.1"/>
    </source>
</evidence>
<dbReference type="GO" id="GO:0005886">
    <property type="term" value="C:plasma membrane"/>
    <property type="evidence" value="ECO:0007669"/>
    <property type="project" value="TreeGrafter"/>
</dbReference>
<keyword evidence="4" id="KW-1185">Reference proteome</keyword>
<evidence type="ECO:0000313" key="4">
    <source>
        <dbReference type="Proteomes" id="UP000054107"/>
    </source>
</evidence>
<dbReference type="GO" id="GO:0008289">
    <property type="term" value="F:lipid binding"/>
    <property type="evidence" value="ECO:0007669"/>
    <property type="project" value="TreeGrafter"/>
</dbReference>
<dbReference type="InterPro" id="IPR028245">
    <property type="entry name" value="PIL1/LSP1"/>
</dbReference>
<feature type="compositionally biased region" description="Basic residues" evidence="2">
    <location>
        <begin position="333"/>
        <end position="345"/>
    </location>
</feature>
<dbReference type="InterPro" id="IPR027267">
    <property type="entry name" value="AH/BAR_dom_sf"/>
</dbReference>
<evidence type="ECO:0000256" key="2">
    <source>
        <dbReference type="SAM" id="MobiDB-lite"/>
    </source>
</evidence>
<dbReference type="PANTHER" id="PTHR31962:SF1">
    <property type="entry name" value="SPHINGOLIPID LONG CHAIN BASE-RESPONSIVE PROTEIN PIL1"/>
    <property type="match status" value="1"/>
</dbReference>
<dbReference type="STRING" id="35722.A0A0B7MXU0"/>
<dbReference type="PANTHER" id="PTHR31962">
    <property type="entry name" value="SPHINGOLIPID LONG CHAIN BASE-RESPONSIVE PROTEIN PIL1"/>
    <property type="match status" value="1"/>
</dbReference>
<feature type="coiled-coil region" evidence="1">
    <location>
        <begin position="260"/>
        <end position="287"/>
    </location>
</feature>
<dbReference type="GO" id="GO:0070941">
    <property type="term" value="P:eisosome assembly"/>
    <property type="evidence" value="ECO:0007669"/>
    <property type="project" value="TreeGrafter"/>
</dbReference>
<dbReference type="EMBL" id="LN719426">
    <property type="protein sequence ID" value="CEP08105.1"/>
    <property type="molecule type" value="Genomic_DNA"/>
</dbReference>
<feature type="region of interest" description="Disordered" evidence="2">
    <location>
        <begin position="330"/>
        <end position="388"/>
    </location>
</feature>
<evidence type="ECO:0000256" key="1">
    <source>
        <dbReference type="SAM" id="Coils"/>
    </source>
</evidence>
<dbReference type="Gene3D" id="1.20.1270.60">
    <property type="entry name" value="Arfaptin homology (AH) domain/BAR domain"/>
    <property type="match status" value="1"/>
</dbReference>
<protein>
    <recommendedName>
        <fullName evidence="5">Eisosome component PIL1-domain-containing protein</fullName>
    </recommendedName>
</protein>
<evidence type="ECO:0008006" key="5">
    <source>
        <dbReference type="Google" id="ProtNLM"/>
    </source>
</evidence>
<dbReference type="Proteomes" id="UP000054107">
    <property type="component" value="Unassembled WGS sequence"/>
</dbReference>
<reference evidence="3 4" key="1">
    <citation type="submission" date="2014-09" db="EMBL/GenBank/DDBJ databases">
        <authorList>
            <person name="Ellenberger Sabrina"/>
        </authorList>
    </citation>
    <scope>NUCLEOTIDE SEQUENCE [LARGE SCALE GENOMIC DNA]</scope>
    <source>
        <strain evidence="3 4">CBS 412.66</strain>
    </source>
</reference>
<dbReference type="AlphaFoldDB" id="A0A0B7MXU0"/>
<sequence length="388" mass="45569">MNFKDLQFNIGKLTTNVKSQVAKNNPLQNQDTRSLNLWLFEERNDLAFMKTTAYHHAETNRAFLEWIKDELIKNKKHVNYSEDIEDIGSTLSKLLDKQVELEKQYTERYRLYRRAIKSMRDKEVELADLREKKQIIQERIVHLSKSNPTSKKILELEKELEQLDTSAKETEAHEFKRFIMKEAFYLRFNALQEYAEKTAVIAGYGKYIVDLLDAECHASSNCDMILQDALLTVDGWKPKDERTTLTEVDELFRHEDEDEEDALMLTNDEMQRKKEEQQQETSNAAVANSAFAEATTTVASTIDKKINLKPISPTDNHCKDTNYYHRLYQDKKSKQKKQQPVQHHRSYADFQNQFDTPSPEKREYFAELPPPAYSDNRERLPINNDAKK</sequence>
<organism evidence="3 4">
    <name type="scientific">Parasitella parasitica</name>
    <dbReference type="NCBI Taxonomy" id="35722"/>
    <lineage>
        <taxon>Eukaryota</taxon>
        <taxon>Fungi</taxon>
        <taxon>Fungi incertae sedis</taxon>
        <taxon>Mucoromycota</taxon>
        <taxon>Mucoromycotina</taxon>
        <taxon>Mucoromycetes</taxon>
        <taxon>Mucorales</taxon>
        <taxon>Mucorineae</taxon>
        <taxon>Mucoraceae</taxon>
        <taxon>Parasitella</taxon>
    </lineage>
</organism>
<dbReference type="GO" id="GO:0006897">
    <property type="term" value="P:endocytosis"/>
    <property type="evidence" value="ECO:0007669"/>
    <property type="project" value="TreeGrafter"/>
</dbReference>
<dbReference type="Pfam" id="PF13805">
    <property type="entry name" value="Pil1"/>
    <property type="match status" value="1"/>
</dbReference>
<name>A0A0B7MXU0_9FUNG</name>
<feature type="coiled-coil region" evidence="1">
    <location>
        <begin position="112"/>
        <end position="173"/>
    </location>
</feature>
<proteinExistence type="predicted"/>
<dbReference type="OrthoDB" id="5599269at2759"/>